<reference evidence="1" key="1">
    <citation type="submission" date="2016-10" db="EMBL/GenBank/DDBJ databases">
        <title>Sequence of Gallionella enrichment culture.</title>
        <authorList>
            <person name="Poehlein A."/>
            <person name="Muehling M."/>
            <person name="Daniel R."/>
        </authorList>
    </citation>
    <scope>NUCLEOTIDE SEQUENCE</scope>
</reference>
<proteinExistence type="predicted"/>
<comment type="caution">
    <text evidence="1">The sequence shown here is derived from an EMBL/GenBank/DDBJ whole genome shotgun (WGS) entry which is preliminary data.</text>
</comment>
<name>A0A1J5PQQ2_9ZZZZ</name>
<dbReference type="InterPro" id="IPR036388">
    <property type="entry name" value="WH-like_DNA-bd_sf"/>
</dbReference>
<dbReference type="GO" id="GO:0006355">
    <property type="term" value="P:regulation of DNA-templated transcription"/>
    <property type="evidence" value="ECO:0007669"/>
    <property type="project" value="InterPro"/>
</dbReference>
<dbReference type="EMBL" id="MLJW01006963">
    <property type="protein sequence ID" value="OIQ65917.1"/>
    <property type="molecule type" value="Genomic_DNA"/>
</dbReference>
<protein>
    <submittedName>
        <fullName evidence="1">Uncharacterized protein</fullName>
    </submittedName>
</protein>
<evidence type="ECO:0000313" key="1">
    <source>
        <dbReference type="EMBL" id="OIQ65917.1"/>
    </source>
</evidence>
<dbReference type="AlphaFoldDB" id="A0A1J5PQQ2"/>
<dbReference type="InterPro" id="IPR016032">
    <property type="entry name" value="Sig_transdc_resp-reg_C-effctor"/>
</dbReference>
<organism evidence="1">
    <name type="scientific">mine drainage metagenome</name>
    <dbReference type="NCBI Taxonomy" id="410659"/>
    <lineage>
        <taxon>unclassified sequences</taxon>
        <taxon>metagenomes</taxon>
        <taxon>ecological metagenomes</taxon>
    </lineage>
</organism>
<dbReference type="SUPFAM" id="SSF46894">
    <property type="entry name" value="C-terminal effector domain of the bipartite response regulators"/>
    <property type="match status" value="1"/>
</dbReference>
<dbReference type="GO" id="GO:0003677">
    <property type="term" value="F:DNA binding"/>
    <property type="evidence" value="ECO:0007669"/>
    <property type="project" value="InterPro"/>
</dbReference>
<dbReference type="Gene3D" id="1.10.10.10">
    <property type="entry name" value="Winged helix-like DNA-binding domain superfamily/Winged helix DNA-binding domain"/>
    <property type="match status" value="1"/>
</dbReference>
<gene>
    <name evidence="1" type="ORF">GALL_525210</name>
</gene>
<sequence>MKMDNELYLITEKREAELLTRIDTLEERLRQMKLVLMPRLLFPLDWQLNRSERDILAMLYASPNGFRSNAMLETSFEMFSGISKHAGLGTRIYNIRKKLRRFNIVIQTRNCEGYFLTRQSVEIIRMALAREVAGSDDIPNNNRAMDCRDCRRIGRGRMLLSGGRMLLSAGERIS</sequence>
<accession>A0A1J5PQQ2</accession>